<proteinExistence type="predicted"/>
<dbReference type="Proteomes" id="UP000325081">
    <property type="component" value="Unassembled WGS sequence"/>
</dbReference>
<dbReference type="GO" id="GO:0016874">
    <property type="term" value="F:ligase activity"/>
    <property type="evidence" value="ECO:0007669"/>
    <property type="project" value="UniProtKB-KW"/>
</dbReference>
<comment type="caution">
    <text evidence="1">The sequence shown here is derived from an EMBL/GenBank/DDBJ whole genome shotgun (WGS) entry which is preliminary data.</text>
</comment>
<keyword evidence="1" id="KW-0436">Ligase</keyword>
<dbReference type="EMBL" id="BKCP01012625">
    <property type="protein sequence ID" value="GER56363.1"/>
    <property type="molecule type" value="Genomic_DNA"/>
</dbReference>
<protein>
    <submittedName>
        <fullName evidence="1">Pyrrolysine--tRNA ligase</fullName>
    </submittedName>
</protein>
<sequence length="170" mass="19722">MSATVGVRLPRREWPGALGTRWNLVRLGCARISSPEIEVSDARGSPTRTAFSSLENWWLSFLPREMTEFWVLSEGIVTIKYGMETRFDSWKQFFCLHGPFEIQPFLQPSLYNGTVYPVEYDAWLAAVVFEDCKWLKNIDPAAPFVFEIWVWKEAATWSRVFTGEIRMAEI</sequence>
<dbReference type="AlphaFoldDB" id="A0A5A7RGL2"/>
<evidence type="ECO:0000313" key="1">
    <source>
        <dbReference type="EMBL" id="GER56363.1"/>
    </source>
</evidence>
<keyword evidence="2" id="KW-1185">Reference proteome</keyword>
<reference evidence="2" key="1">
    <citation type="journal article" date="2019" name="Curr. Biol.">
        <title>Genome Sequence of Striga asiatica Provides Insight into the Evolution of Plant Parasitism.</title>
        <authorList>
            <person name="Yoshida S."/>
            <person name="Kim S."/>
            <person name="Wafula E.K."/>
            <person name="Tanskanen J."/>
            <person name="Kim Y.M."/>
            <person name="Honaas L."/>
            <person name="Yang Z."/>
            <person name="Spallek T."/>
            <person name="Conn C.E."/>
            <person name="Ichihashi Y."/>
            <person name="Cheong K."/>
            <person name="Cui S."/>
            <person name="Der J.P."/>
            <person name="Gundlach H."/>
            <person name="Jiao Y."/>
            <person name="Hori C."/>
            <person name="Ishida J.K."/>
            <person name="Kasahara H."/>
            <person name="Kiba T."/>
            <person name="Kim M.S."/>
            <person name="Koo N."/>
            <person name="Laohavisit A."/>
            <person name="Lee Y.H."/>
            <person name="Lumba S."/>
            <person name="McCourt P."/>
            <person name="Mortimer J.C."/>
            <person name="Mutuku J.M."/>
            <person name="Nomura T."/>
            <person name="Sasaki-Sekimoto Y."/>
            <person name="Seto Y."/>
            <person name="Wang Y."/>
            <person name="Wakatake T."/>
            <person name="Sakakibara H."/>
            <person name="Demura T."/>
            <person name="Yamaguchi S."/>
            <person name="Yoneyama K."/>
            <person name="Manabe R.I."/>
            <person name="Nelson D.C."/>
            <person name="Schulman A.H."/>
            <person name="Timko M.P."/>
            <person name="dePamphilis C.W."/>
            <person name="Choi D."/>
            <person name="Shirasu K."/>
        </authorList>
    </citation>
    <scope>NUCLEOTIDE SEQUENCE [LARGE SCALE GENOMIC DNA]</scope>
    <source>
        <strain evidence="2">cv. UVA1</strain>
    </source>
</reference>
<gene>
    <name evidence="1" type="ORF">STAS_34086</name>
</gene>
<accession>A0A5A7RGL2</accession>
<name>A0A5A7RGL2_STRAF</name>
<organism evidence="1 2">
    <name type="scientific">Striga asiatica</name>
    <name type="common">Asiatic witchweed</name>
    <name type="synonym">Buchnera asiatica</name>
    <dbReference type="NCBI Taxonomy" id="4170"/>
    <lineage>
        <taxon>Eukaryota</taxon>
        <taxon>Viridiplantae</taxon>
        <taxon>Streptophyta</taxon>
        <taxon>Embryophyta</taxon>
        <taxon>Tracheophyta</taxon>
        <taxon>Spermatophyta</taxon>
        <taxon>Magnoliopsida</taxon>
        <taxon>eudicotyledons</taxon>
        <taxon>Gunneridae</taxon>
        <taxon>Pentapetalae</taxon>
        <taxon>asterids</taxon>
        <taxon>lamiids</taxon>
        <taxon>Lamiales</taxon>
        <taxon>Orobanchaceae</taxon>
        <taxon>Buchnereae</taxon>
        <taxon>Striga</taxon>
    </lineage>
</organism>
<evidence type="ECO:0000313" key="2">
    <source>
        <dbReference type="Proteomes" id="UP000325081"/>
    </source>
</evidence>